<reference evidence="2" key="1">
    <citation type="journal article" date="2007" name="Genome Res.">
        <title>Initial sequence and comparative analysis of the cat genome.</title>
        <authorList>
            <person name="Pontius J.U."/>
            <person name="Mullikin J.C."/>
            <person name="Smith D.R."/>
            <person name="Lindblad-Toh K."/>
            <person name="Gnerre S."/>
            <person name="Clamp M."/>
            <person name="Chang J."/>
            <person name="Stephens R."/>
            <person name="Neelam B."/>
            <person name="Volfovsky N."/>
            <person name="Schaffer A.A."/>
            <person name="Agarwala R."/>
            <person name="Narfstrom K."/>
            <person name="Murphy W.J."/>
            <person name="Giger U."/>
            <person name="Roca A.L."/>
            <person name="Antunes A."/>
            <person name="Menotti-Raymond M."/>
            <person name="Yuhki N."/>
            <person name="Pecon-Slattery J."/>
            <person name="Johnson W.E."/>
            <person name="Bourque G."/>
            <person name="Tesler G."/>
            <person name="O'Brien S.J."/>
        </authorList>
    </citation>
    <scope>NUCLEOTIDE SEQUENCE [LARGE SCALE GENOMIC DNA]</scope>
    <source>
        <strain evidence="2">Abyssinian</strain>
    </source>
</reference>
<sequence>MAEQVSEKRKFIADDVFKAELNEFLTQELAKGGSSRVEIQVTPTRTEISILAIGARNDLGETGWQIQELIPVVQQRFGFPEGSIELYDEKVATGGLCAIAQAVPTL</sequence>
<organism evidence="2 3">
    <name type="scientific">Felis catus</name>
    <name type="common">Cat</name>
    <name type="synonym">Felis silvestris catus</name>
    <dbReference type="NCBI Taxonomy" id="9685"/>
    <lineage>
        <taxon>Eukaryota</taxon>
        <taxon>Metazoa</taxon>
        <taxon>Chordata</taxon>
        <taxon>Craniata</taxon>
        <taxon>Vertebrata</taxon>
        <taxon>Euteleostomi</taxon>
        <taxon>Mammalia</taxon>
        <taxon>Eutheria</taxon>
        <taxon>Laurasiatheria</taxon>
        <taxon>Carnivora</taxon>
        <taxon>Feliformia</taxon>
        <taxon>Felidae</taxon>
        <taxon>Felinae</taxon>
        <taxon>Felis</taxon>
    </lineage>
</organism>
<dbReference type="Gene3D" id="3.30.300.20">
    <property type="match status" value="1"/>
</dbReference>
<evidence type="ECO:0000313" key="2">
    <source>
        <dbReference type="Ensembl" id="ENSFCTP00005024480.1"/>
    </source>
</evidence>
<protein>
    <recommendedName>
        <fullName evidence="4">KH type-2 domain-containing protein</fullName>
    </recommendedName>
</protein>
<dbReference type="SUPFAM" id="SSF54814">
    <property type="entry name" value="Prokaryotic type KH domain (KH-domain type II)"/>
    <property type="match status" value="1"/>
</dbReference>
<dbReference type="InterPro" id="IPR015946">
    <property type="entry name" value="KH_dom-like_a/b"/>
</dbReference>
<dbReference type="Ensembl" id="ENSFCTT00005035605.1">
    <property type="protein sequence ID" value="ENSFCTP00005024480.1"/>
    <property type="gene ID" value="ENSFCTG00005012553.1"/>
</dbReference>
<dbReference type="PANTHER" id="PTHR11760">
    <property type="entry name" value="30S/40S RIBOSOMAL PROTEIN S3"/>
    <property type="match status" value="1"/>
</dbReference>
<evidence type="ECO:0000313" key="3">
    <source>
        <dbReference type="Proteomes" id="UP000823872"/>
    </source>
</evidence>
<dbReference type="CDD" id="cd02413">
    <property type="entry name" value="KH-II_40S_S3"/>
    <property type="match status" value="1"/>
</dbReference>
<dbReference type="Proteomes" id="UP000823872">
    <property type="component" value="Chromosome B4"/>
</dbReference>
<evidence type="ECO:0000256" key="1">
    <source>
        <dbReference type="ARBA" id="ARBA00004637"/>
    </source>
</evidence>
<reference evidence="3" key="3">
    <citation type="submission" date="2021-02" db="EMBL/GenBank/DDBJ databases">
        <title>Safari Cat Assemblies.</title>
        <authorList>
            <person name="Bredemeyer K.R."/>
            <person name="Murphy W.J."/>
        </authorList>
    </citation>
    <scope>NUCLEOTIDE SEQUENCE [LARGE SCALE GENOMIC DNA]</scope>
</reference>
<proteinExistence type="predicted"/>
<dbReference type="PANTHER" id="PTHR11760:SF32">
    <property type="entry name" value="SMALL RIBOSOMAL SUBUNIT PROTEIN US3"/>
    <property type="match status" value="1"/>
</dbReference>
<comment type="subcellular location">
    <subcellularLocation>
        <location evidence="1">Mitochondrion inner membrane</location>
        <topology evidence="1">Peripheral membrane protein</topology>
    </subcellularLocation>
</comment>
<accession>A0ABI7XPK2</accession>
<reference evidence="2" key="2">
    <citation type="submission" date="2011-09" db="EMBL/GenBank/DDBJ databases">
        <title>Sequence assembly of the Felis catus genome version 6.2.</title>
        <authorList>
            <person name="Hillier L.W."/>
            <person name="Warren W."/>
            <person name="Obrien S."/>
            <person name="Wilson R.K."/>
        </authorList>
    </citation>
    <scope>NUCLEOTIDE SEQUENCE [LARGE SCALE GENOMIC DNA]</scope>
    <source>
        <strain evidence="2">Abyssinian</strain>
    </source>
</reference>
<reference evidence="2" key="4">
    <citation type="submission" date="2025-05" db="UniProtKB">
        <authorList>
            <consortium name="Ensembl"/>
        </authorList>
    </citation>
    <scope>IDENTIFICATION</scope>
    <source>
        <strain evidence="2">breed Abyssinian</strain>
    </source>
</reference>
<name>A0ABI7XPK2_FELCA</name>
<keyword evidence="3" id="KW-1185">Reference proteome</keyword>
<dbReference type="GeneTree" id="ENSGT00390000008610"/>
<dbReference type="Ensembl" id="ENSFCTT00005035569.1">
    <property type="protein sequence ID" value="ENSFCTP00005024447.1"/>
    <property type="gene ID" value="ENSFCTG00005012553.1"/>
</dbReference>
<dbReference type="InterPro" id="IPR009019">
    <property type="entry name" value="KH_sf_prok-type"/>
</dbReference>
<evidence type="ECO:0008006" key="4">
    <source>
        <dbReference type="Google" id="ProtNLM"/>
    </source>
</evidence>
<dbReference type="InterPro" id="IPR057258">
    <property type="entry name" value="Ribosomal_uS3"/>
</dbReference>